<dbReference type="AlphaFoldDB" id="A0A2G9C7K0"/>
<dbReference type="EMBL" id="PEOG01000038">
    <property type="protein sequence ID" value="PIM52420.1"/>
    <property type="molecule type" value="Genomic_DNA"/>
</dbReference>
<comment type="caution">
    <text evidence="2">The sequence shown here is derived from an EMBL/GenBank/DDBJ whole genome shotgun (WGS) entry which is preliminary data.</text>
</comment>
<keyword evidence="3" id="KW-1185">Reference proteome</keyword>
<dbReference type="NCBIfam" id="TIGR03347">
    <property type="entry name" value="VI_chp_1"/>
    <property type="match status" value="1"/>
</dbReference>
<organism evidence="2 3">
    <name type="scientific">Roseateles chitinivorans</name>
    <dbReference type="NCBI Taxonomy" id="2917965"/>
    <lineage>
        <taxon>Bacteria</taxon>
        <taxon>Pseudomonadati</taxon>
        <taxon>Pseudomonadota</taxon>
        <taxon>Betaproteobacteria</taxon>
        <taxon>Burkholderiales</taxon>
        <taxon>Sphaerotilaceae</taxon>
        <taxon>Roseateles</taxon>
    </lineage>
</organism>
<dbReference type="RefSeq" id="WP_099862392.1">
    <property type="nucleotide sequence ID" value="NZ_PEOG01000038.1"/>
</dbReference>
<name>A0A2G9C7K0_9BURK</name>
<reference evidence="2 3" key="1">
    <citation type="submission" date="2017-11" db="EMBL/GenBank/DDBJ databases">
        <title>Draft genome sequence of Mitsuaria sp. HWN-4.</title>
        <authorList>
            <person name="Gundlapally S.R."/>
        </authorList>
    </citation>
    <scope>NUCLEOTIDE SEQUENCE [LARGE SCALE GENOMIC DNA]</scope>
    <source>
        <strain evidence="2 3">HWN-4</strain>
    </source>
</reference>
<dbReference type="OrthoDB" id="1523296at2"/>
<gene>
    <name evidence="2" type="ORF">CS062_14805</name>
</gene>
<dbReference type="InterPro" id="IPR010732">
    <property type="entry name" value="T6SS_TssG-like"/>
</dbReference>
<proteinExistence type="predicted"/>
<feature type="region of interest" description="Disordered" evidence="1">
    <location>
        <begin position="370"/>
        <end position="409"/>
    </location>
</feature>
<protein>
    <submittedName>
        <fullName evidence="2">Type VI secretion system baseplate subunit TssG</fullName>
    </submittedName>
</protein>
<evidence type="ECO:0000256" key="1">
    <source>
        <dbReference type="SAM" id="MobiDB-lite"/>
    </source>
</evidence>
<sequence length="409" mass="45712">MTVPEPGSAPDDDGAGGDAVVQASRPVTPEANESPESLLARRPNRGERGERDEALRALFEDVEATPWAHDFFALLRRIEGLTPDVPRLGRGLRPSQEAIRLGQEPELDFAPAALASLTRGQNPAPRLGVRFFGLLGPQGPMPLHLTEYTRERLHQRGDPTLSRFLDVFHHRLLLHFYRAWAQSQPAVQHDRPATDRYAAWLGAASGLDGAQRPADSLPQTARLFQAGLHGGRAQHAEGLAKILSLHFKVPVRIEQHVPHWLPVEDGERTRLGFARQRPERIGRELPRLGLNTACGNKAWDRQYRFRVVLGPLTLRQYEGFLPDGDAWRPLNDWIRQYVGHNLQWELQPVLRRDEVPAAALSGRARLGFTSWTGRSGGRPHRHDRGDLHLHPRQRVKGRATPPASQGASS</sequence>
<dbReference type="PANTHER" id="PTHR35564">
    <property type="match status" value="1"/>
</dbReference>
<evidence type="ECO:0000313" key="2">
    <source>
        <dbReference type="EMBL" id="PIM52420.1"/>
    </source>
</evidence>
<feature type="region of interest" description="Disordered" evidence="1">
    <location>
        <begin position="1"/>
        <end position="50"/>
    </location>
</feature>
<dbReference type="Pfam" id="PF06996">
    <property type="entry name" value="T6SS_TssG"/>
    <property type="match status" value="1"/>
</dbReference>
<dbReference type="Proteomes" id="UP000231501">
    <property type="component" value="Unassembled WGS sequence"/>
</dbReference>
<accession>A0A2G9C7K0</accession>
<dbReference type="PANTHER" id="PTHR35564:SF4">
    <property type="entry name" value="CYTOPLASMIC PROTEIN"/>
    <property type="match status" value="1"/>
</dbReference>
<evidence type="ECO:0000313" key="3">
    <source>
        <dbReference type="Proteomes" id="UP000231501"/>
    </source>
</evidence>